<gene>
    <name evidence="1" type="ORF">BpHYR1_052262</name>
</gene>
<sequence>MRKPSCIIPRSSYWNCWFTLEALLNAFMARMSLKLNSDEKTFLIESNEQLAILEKRKQILSVMAPSEVNARALAQCDWF</sequence>
<name>A0A3M7TA32_BRAPC</name>
<evidence type="ECO:0000313" key="2">
    <source>
        <dbReference type="Proteomes" id="UP000276133"/>
    </source>
</evidence>
<proteinExistence type="predicted"/>
<dbReference type="Proteomes" id="UP000276133">
    <property type="component" value="Unassembled WGS sequence"/>
</dbReference>
<reference evidence="1 2" key="1">
    <citation type="journal article" date="2018" name="Sci. Rep.">
        <title>Genomic signatures of local adaptation to the degree of environmental predictability in rotifers.</title>
        <authorList>
            <person name="Franch-Gras L."/>
            <person name="Hahn C."/>
            <person name="Garcia-Roger E.M."/>
            <person name="Carmona M.J."/>
            <person name="Serra M."/>
            <person name="Gomez A."/>
        </authorList>
    </citation>
    <scope>NUCLEOTIDE SEQUENCE [LARGE SCALE GENOMIC DNA]</scope>
    <source>
        <strain evidence="1">HYR1</strain>
    </source>
</reference>
<protein>
    <submittedName>
        <fullName evidence="1">Uncharacterized protein</fullName>
    </submittedName>
</protein>
<evidence type="ECO:0000313" key="1">
    <source>
        <dbReference type="EMBL" id="RNA44973.1"/>
    </source>
</evidence>
<keyword evidence="2" id="KW-1185">Reference proteome</keyword>
<dbReference type="EMBL" id="REGN01000043">
    <property type="protein sequence ID" value="RNA44973.1"/>
    <property type="molecule type" value="Genomic_DNA"/>
</dbReference>
<organism evidence="1 2">
    <name type="scientific">Brachionus plicatilis</name>
    <name type="common">Marine rotifer</name>
    <name type="synonym">Brachionus muelleri</name>
    <dbReference type="NCBI Taxonomy" id="10195"/>
    <lineage>
        <taxon>Eukaryota</taxon>
        <taxon>Metazoa</taxon>
        <taxon>Spiralia</taxon>
        <taxon>Gnathifera</taxon>
        <taxon>Rotifera</taxon>
        <taxon>Eurotatoria</taxon>
        <taxon>Monogononta</taxon>
        <taxon>Pseudotrocha</taxon>
        <taxon>Ploima</taxon>
        <taxon>Brachionidae</taxon>
        <taxon>Brachionus</taxon>
    </lineage>
</organism>
<dbReference type="AlphaFoldDB" id="A0A3M7TA32"/>
<comment type="caution">
    <text evidence="1">The sequence shown here is derived from an EMBL/GenBank/DDBJ whole genome shotgun (WGS) entry which is preliminary data.</text>
</comment>
<accession>A0A3M7TA32</accession>